<dbReference type="Proteomes" id="UP001139311">
    <property type="component" value="Unassembled WGS sequence"/>
</dbReference>
<keyword evidence="2" id="KW-1185">Reference proteome</keyword>
<comment type="caution">
    <text evidence="1">The sequence shown here is derived from an EMBL/GenBank/DDBJ whole genome shotgun (WGS) entry which is preliminary data.</text>
</comment>
<evidence type="ECO:0000313" key="1">
    <source>
        <dbReference type="EMBL" id="MCB4825451.1"/>
    </source>
</evidence>
<name>A0A9X1IJS3_9PROT</name>
<sequence>MLAGEIAGQHDAEADDHSVFGYLEKLLGPRKPKLSSTEREELVLAFRQAAVRLGLTVQRQRRPDDRQWRVNELVLQGGARRGHAHALADAFQRTERAIGLPDPSDTADCVRFCRAAAERVLNTPRLKMILENDQTGWHAALYARLRRGDPLGESRIGPALAAELEAYATRPVSATRRRPELVLRGLDLCLHVPPGEPVAIDDGDRELVMHGGDLVIRTPWPPAIRWRSGETSWRAVGDWLGAPDICAAFGAESGRFLGTAAPGERLEISPGSIVLVSRRGFDVDGEPADAILGGVRIAWVSVEQCEASLSFPGAPSAIIAPRPERRISLGPYVARDAEGVVLLGASTVATVNVPGEAGARLVAQLWLRHPALPPTGMRVEATLDDDGLAQIPVGKLLPQSGPAGRLQAVLTLPGEERALVAASAWYWPGLERFDGCRFHGPAPANLLETACRGIHRSPEGIAIAGDGDRPEVLIALGTGTLRFTAPGVYVALERPGLPPESAAPLPAGTTITLGGNLAWTLKVTCDNPNAVLEVGRQADTQAFARTSVRRISFGSLLGVLDEGDGEC</sequence>
<dbReference type="AlphaFoldDB" id="A0A9X1IJS3"/>
<protein>
    <submittedName>
        <fullName evidence="1">Uncharacterized protein</fullName>
    </submittedName>
</protein>
<organism evidence="1 2">
    <name type="scientific">Roseicella aerolata</name>
    <dbReference type="NCBI Taxonomy" id="2883479"/>
    <lineage>
        <taxon>Bacteria</taxon>
        <taxon>Pseudomonadati</taxon>
        <taxon>Pseudomonadota</taxon>
        <taxon>Alphaproteobacteria</taxon>
        <taxon>Acetobacterales</taxon>
        <taxon>Roseomonadaceae</taxon>
        <taxon>Roseicella</taxon>
    </lineage>
</organism>
<proteinExistence type="predicted"/>
<gene>
    <name evidence="1" type="ORF">LHA35_27455</name>
</gene>
<evidence type="ECO:0000313" key="2">
    <source>
        <dbReference type="Proteomes" id="UP001139311"/>
    </source>
</evidence>
<accession>A0A9X1IJS3</accession>
<dbReference type="EMBL" id="JAJAQI010000099">
    <property type="protein sequence ID" value="MCB4825451.1"/>
    <property type="molecule type" value="Genomic_DNA"/>
</dbReference>
<dbReference type="RefSeq" id="WP_226614369.1">
    <property type="nucleotide sequence ID" value="NZ_JAJAQI010000099.1"/>
</dbReference>
<reference evidence="1" key="1">
    <citation type="submission" date="2021-10" db="EMBL/GenBank/DDBJ databases">
        <title>Roseicella aerolatum sp. nov., isolated from aerosols of e-waste dismantling site.</title>
        <authorList>
            <person name="Qin T."/>
        </authorList>
    </citation>
    <scope>NUCLEOTIDE SEQUENCE</scope>
    <source>
        <strain evidence="1">GB24</strain>
    </source>
</reference>